<feature type="domain" description="DUF559" evidence="1">
    <location>
        <begin position="8"/>
        <end position="114"/>
    </location>
</feature>
<dbReference type="SUPFAM" id="SSF52980">
    <property type="entry name" value="Restriction endonuclease-like"/>
    <property type="match status" value="1"/>
</dbReference>
<name>A0A1I0U8C1_9SPHI</name>
<dbReference type="Proteomes" id="UP000198836">
    <property type="component" value="Unassembled WGS sequence"/>
</dbReference>
<keyword evidence="2" id="KW-0255">Endonuclease</keyword>
<dbReference type="RefSeq" id="WP_090988092.1">
    <property type="nucleotide sequence ID" value="NZ_FOJM01000027.1"/>
</dbReference>
<evidence type="ECO:0000313" key="3">
    <source>
        <dbReference type="Proteomes" id="UP000198836"/>
    </source>
</evidence>
<dbReference type="GO" id="GO:0004519">
    <property type="term" value="F:endonuclease activity"/>
    <property type="evidence" value="ECO:0007669"/>
    <property type="project" value="UniProtKB-KW"/>
</dbReference>
<dbReference type="OrthoDB" id="9798754at2"/>
<dbReference type="Pfam" id="PF04480">
    <property type="entry name" value="DUF559"/>
    <property type="match status" value="1"/>
</dbReference>
<dbReference type="Gene3D" id="3.40.960.10">
    <property type="entry name" value="VSR Endonuclease"/>
    <property type="match status" value="1"/>
</dbReference>
<keyword evidence="2" id="KW-0378">Hydrolase</keyword>
<keyword evidence="2" id="KW-0540">Nuclease</keyword>
<accession>A0A1I0U8C1</accession>
<evidence type="ECO:0000313" key="2">
    <source>
        <dbReference type="EMBL" id="SFA60332.1"/>
    </source>
</evidence>
<dbReference type="CDD" id="cd01038">
    <property type="entry name" value="Endonuclease_DUF559"/>
    <property type="match status" value="1"/>
</dbReference>
<gene>
    <name evidence="2" type="ORF">SAMN04488511_12729</name>
</gene>
<keyword evidence="3" id="KW-1185">Reference proteome</keyword>
<dbReference type="EMBL" id="FOJM01000027">
    <property type="protein sequence ID" value="SFA60332.1"/>
    <property type="molecule type" value="Genomic_DNA"/>
</dbReference>
<dbReference type="PANTHER" id="PTHR38590">
    <property type="entry name" value="BLL0828 PROTEIN"/>
    <property type="match status" value="1"/>
</dbReference>
<proteinExistence type="predicted"/>
<dbReference type="InterPro" id="IPR007569">
    <property type="entry name" value="DUF559"/>
</dbReference>
<dbReference type="STRING" id="332999.SAMN04488511_12729"/>
<evidence type="ECO:0000259" key="1">
    <source>
        <dbReference type="Pfam" id="PF04480"/>
    </source>
</evidence>
<organism evidence="2 3">
    <name type="scientific">Pedobacter suwonensis</name>
    <dbReference type="NCBI Taxonomy" id="332999"/>
    <lineage>
        <taxon>Bacteria</taxon>
        <taxon>Pseudomonadati</taxon>
        <taxon>Bacteroidota</taxon>
        <taxon>Sphingobacteriia</taxon>
        <taxon>Sphingobacteriales</taxon>
        <taxon>Sphingobacteriaceae</taxon>
        <taxon>Pedobacter</taxon>
    </lineage>
</organism>
<dbReference type="PANTHER" id="PTHR38590:SF1">
    <property type="entry name" value="BLL0828 PROTEIN"/>
    <property type="match status" value="1"/>
</dbReference>
<protein>
    <submittedName>
        <fullName evidence="2">Very-short-patch-repair endonuclease</fullName>
    </submittedName>
</protein>
<dbReference type="InterPro" id="IPR047216">
    <property type="entry name" value="Endonuclease_DUF559_bact"/>
</dbReference>
<dbReference type="AlphaFoldDB" id="A0A1I0U8C1"/>
<sequence length="119" mass="14252">MVIHNLKYLKEKRRELRNNLTPAEATMWRYLQNSKLDGRKFRRQHSVGNYILDFYCPSEKLAIEVDGSSHDDYSAEIYDKERTDFLESKGIRMIRFDNIDVFESEELVCEAIRSHFKNK</sequence>
<dbReference type="InterPro" id="IPR011335">
    <property type="entry name" value="Restrct_endonuc-II-like"/>
</dbReference>
<reference evidence="3" key="1">
    <citation type="submission" date="2016-10" db="EMBL/GenBank/DDBJ databases">
        <authorList>
            <person name="Varghese N."/>
            <person name="Submissions S."/>
        </authorList>
    </citation>
    <scope>NUCLEOTIDE SEQUENCE [LARGE SCALE GENOMIC DNA]</scope>
    <source>
        <strain evidence="3">DSM 18130</strain>
    </source>
</reference>